<evidence type="ECO:0000313" key="1">
    <source>
        <dbReference type="EMBL" id="MEN2991583.1"/>
    </source>
</evidence>
<reference evidence="1 2" key="1">
    <citation type="submission" date="2024-03" db="EMBL/GenBank/DDBJ databases">
        <title>High-quality draft genome sequencing of Tistrella sp. BH-R2-4.</title>
        <authorList>
            <person name="Dong C."/>
        </authorList>
    </citation>
    <scope>NUCLEOTIDE SEQUENCE [LARGE SCALE GENOMIC DNA]</scope>
    <source>
        <strain evidence="1 2">BH-R2-4</strain>
    </source>
</reference>
<evidence type="ECO:0000313" key="2">
    <source>
        <dbReference type="Proteomes" id="UP001413721"/>
    </source>
</evidence>
<sequence>MLSPLFAHAGIAGIKLVEDGGGIVQSAGTLVFKATVYGGIQRRKLPIPNRHQPQRLLKHLASAGKAAARNRHLHIVIEAPSKRMAAGRP</sequence>
<dbReference type="EMBL" id="JBBKTW010000012">
    <property type="protein sequence ID" value="MEN2991583.1"/>
    <property type="molecule type" value="Genomic_DNA"/>
</dbReference>
<protein>
    <submittedName>
        <fullName evidence="1">Uncharacterized protein</fullName>
    </submittedName>
</protein>
<proteinExistence type="predicted"/>
<keyword evidence="2" id="KW-1185">Reference proteome</keyword>
<comment type="caution">
    <text evidence="1">The sequence shown here is derived from an EMBL/GenBank/DDBJ whole genome shotgun (WGS) entry which is preliminary data.</text>
</comment>
<accession>A0ABU9YRY4</accession>
<name>A0ABU9YRY4_9PROT</name>
<organism evidence="1 2">
    <name type="scientific">Tistrella arctica</name>
    <dbReference type="NCBI Taxonomy" id="3133430"/>
    <lineage>
        <taxon>Bacteria</taxon>
        <taxon>Pseudomonadati</taxon>
        <taxon>Pseudomonadota</taxon>
        <taxon>Alphaproteobacteria</taxon>
        <taxon>Geminicoccales</taxon>
        <taxon>Geminicoccaceae</taxon>
        <taxon>Tistrella</taxon>
    </lineage>
</organism>
<gene>
    <name evidence="1" type="ORF">WG926_24940</name>
</gene>
<dbReference type="Proteomes" id="UP001413721">
    <property type="component" value="Unassembled WGS sequence"/>
</dbReference>
<dbReference type="RefSeq" id="WP_345938565.1">
    <property type="nucleotide sequence ID" value="NZ_JBBKTW010000012.1"/>
</dbReference>